<name>A0A3E0DI42_9GAMM</name>
<dbReference type="GO" id="GO:0030170">
    <property type="term" value="F:pyridoxal phosphate binding"/>
    <property type="evidence" value="ECO:0007669"/>
    <property type="project" value="TreeGrafter"/>
</dbReference>
<dbReference type="PANTHER" id="PTHR30244:SF34">
    <property type="entry name" value="DTDP-4-AMINO-4,6-DIDEOXYGALACTOSE TRANSAMINASE"/>
    <property type="match status" value="1"/>
</dbReference>
<organism evidence="6 7">
    <name type="scientific">Marinomonas pollencensis</name>
    <dbReference type="NCBI Taxonomy" id="491954"/>
    <lineage>
        <taxon>Bacteria</taxon>
        <taxon>Pseudomonadati</taxon>
        <taxon>Pseudomonadota</taxon>
        <taxon>Gammaproteobacteria</taxon>
        <taxon>Oceanospirillales</taxon>
        <taxon>Oceanospirillaceae</taxon>
        <taxon>Marinomonas</taxon>
    </lineage>
</organism>
<sequence length="397" mass="44152">MKVFNKAFTQQEAIPEEGILAAIEVMRSGRLHRYNTLPDEKSETDLLEIEFAEYQGVPYCLACSSGGYALHVAMRAAGVQAGDKVLCNAFTLAPVPGSIHNSGAVPVLVDVADDYCIDLDDLEAKAASSGAQYFMLSHMRGHLADMDRIMAICDQYGLFLIEDCAHTMGASWKGKKSGTFGDVACFSAQTYKHVNSGEGGFLTTRHGEVMARAIMYSGSYMLYERHFAAPAKETFQQIRFDTPNYSGRMDNLRAAILRPQIARLDAQCERWNRRYSVIEAVLRQSATIVVPKRPEAETFVGSSIQFSLPSFSASQMLDVVKRCGERGVVLKWFGDAEPKDYTSRYDSWRYIEDMPKLPNTEQVLATLLDMRIPLTFSEEDCVLISEIIVAVVSECES</sequence>
<dbReference type="GO" id="GO:0000271">
    <property type="term" value="P:polysaccharide biosynthetic process"/>
    <property type="evidence" value="ECO:0007669"/>
    <property type="project" value="TreeGrafter"/>
</dbReference>
<evidence type="ECO:0000256" key="3">
    <source>
        <dbReference type="PIRSR" id="PIRSR000390-1"/>
    </source>
</evidence>
<feature type="active site" description="Proton acceptor" evidence="3">
    <location>
        <position position="192"/>
    </location>
</feature>
<proteinExistence type="inferred from homology"/>
<dbReference type="SUPFAM" id="SSF53383">
    <property type="entry name" value="PLP-dependent transferases"/>
    <property type="match status" value="1"/>
</dbReference>
<comment type="similarity">
    <text evidence="2 5">Belongs to the DegT/DnrJ/EryC1 family.</text>
</comment>
<evidence type="ECO:0000256" key="5">
    <source>
        <dbReference type="RuleBase" id="RU004508"/>
    </source>
</evidence>
<dbReference type="Proteomes" id="UP000256542">
    <property type="component" value="Unassembled WGS sequence"/>
</dbReference>
<dbReference type="InterPro" id="IPR015424">
    <property type="entry name" value="PyrdxlP-dep_Trfase"/>
</dbReference>
<dbReference type="Pfam" id="PF01041">
    <property type="entry name" value="DegT_DnrJ_EryC1"/>
    <property type="match status" value="1"/>
</dbReference>
<feature type="modified residue" description="N6-(pyridoxal phosphate)lysine" evidence="4">
    <location>
        <position position="192"/>
    </location>
</feature>
<dbReference type="OrthoDB" id="9804264at2"/>
<gene>
    <name evidence="6" type="ORF">DFP81_11441</name>
</gene>
<dbReference type="Gene3D" id="3.40.640.10">
    <property type="entry name" value="Type I PLP-dependent aspartate aminotransferase-like (Major domain)"/>
    <property type="match status" value="1"/>
</dbReference>
<dbReference type="PANTHER" id="PTHR30244">
    <property type="entry name" value="TRANSAMINASE"/>
    <property type="match status" value="1"/>
</dbReference>
<evidence type="ECO:0000256" key="4">
    <source>
        <dbReference type="PIRSR" id="PIRSR000390-2"/>
    </source>
</evidence>
<dbReference type="InterPro" id="IPR015421">
    <property type="entry name" value="PyrdxlP-dep_Trfase_major"/>
</dbReference>
<evidence type="ECO:0000256" key="2">
    <source>
        <dbReference type="ARBA" id="ARBA00037999"/>
    </source>
</evidence>
<keyword evidence="7" id="KW-1185">Reference proteome</keyword>
<evidence type="ECO:0000313" key="6">
    <source>
        <dbReference type="EMBL" id="REG81454.1"/>
    </source>
</evidence>
<evidence type="ECO:0000256" key="1">
    <source>
        <dbReference type="ARBA" id="ARBA00022898"/>
    </source>
</evidence>
<protein>
    <submittedName>
        <fullName evidence="6">dTDP-4-amino-4,6-dideoxygalactose transaminase</fullName>
    </submittedName>
</protein>
<dbReference type="GO" id="GO:0008483">
    <property type="term" value="F:transaminase activity"/>
    <property type="evidence" value="ECO:0007669"/>
    <property type="project" value="TreeGrafter"/>
</dbReference>
<evidence type="ECO:0000313" key="7">
    <source>
        <dbReference type="Proteomes" id="UP000256542"/>
    </source>
</evidence>
<comment type="caution">
    <text evidence="6">The sequence shown here is derived from an EMBL/GenBank/DDBJ whole genome shotgun (WGS) entry which is preliminary data.</text>
</comment>
<accession>A0A3E0DI42</accession>
<dbReference type="EMBL" id="QUNG01000014">
    <property type="protein sequence ID" value="REG81454.1"/>
    <property type="molecule type" value="Genomic_DNA"/>
</dbReference>
<dbReference type="RefSeq" id="WP_115898820.1">
    <property type="nucleotide sequence ID" value="NZ_QUNG01000014.1"/>
</dbReference>
<dbReference type="AlphaFoldDB" id="A0A3E0DI42"/>
<keyword evidence="1 4" id="KW-0663">Pyridoxal phosphate</keyword>
<dbReference type="PIRSF" id="PIRSF000390">
    <property type="entry name" value="PLP_StrS"/>
    <property type="match status" value="1"/>
</dbReference>
<reference evidence="6 7" key="1">
    <citation type="submission" date="2018-08" db="EMBL/GenBank/DDBJ databases">
        <title>Genomic Encyclopedia of Type Strains, Phase III (KMG-III): the genomes of soil and plant-associated and newly described type strains.</title>
        <authorList>
            <person name="Whitman W."/>
        </authorList>
    </citation>
    <scope>NUCLEOTIDE SEQUENCE [LARGE SCALE GENOMIC DNA]</scope>
    <source>
        <strain evidence="6 7">CECT 7375</strain>
    </source>
</reference>
<dbReference type="InterPro" id="IPR000653">
    <property type="entry name" value="DegT/StrS_aminotransferase"/>
</dbReference>